<evidence type="ECO:0000313" key="1">
    <source>
        <dbReference type="EMBL" id="PON90488.1"/>
    </source>
</evidence>
<dbReference type="Proteomes" id="UP000237000">
    <property type="component" value="Unassembled WGS sequence"/>
</dbReference>
<proteinExistence type="predicted"/>
<dbReference type="EMBL" id="JXTC01000083">
    <property type="protein sequence ID" value="PON90488.1"/>
    <property type="molecule type" value="Genomic_DNA"/>
</dbReference>
<keyword evidence="2" id="KW-1185">Reference proteome</keyword>
<accession>A0A2P5EY86</accession>
<evidence type="ECO:0000313" key="2">
    <source>
        <dbReference type="Proteomes" id="UP000237000"/>
    </source>
</evidence>
<dbReference type="AlphaFoldDB" id="A0A2P5EY86"/>
<gene>
    <name evidence="1" type="ORF">TorRG33x02_137730</name>
</gene>
<organism evidence="1 2">
    <name type="scientific">Trema orientale</name>
    <name type="common">Charcoal tree</name>
    <name type="synonym">Celtis orientalis</name>
    <dbReference type="NCBI Taxonomy" id="63057"/>
    <lineage>
        <taxon>Eukaryota</taxon>
        <taxon>Viridiplantae</taxon>
        <taxon>Streptophyta</taxon>
        <taxon>Embryophyta</taxon>
        <taxon>Tracheophyta</taxon>
        <taxon>Spermatophyta</taxon>
        <taxon>Magnoliopsida</taxon>
        <taxon>eudicotyledons</taxon>
        <taxon>Gunneridae</taxon>
        <taxon>Pentapetalae</taxon>
        <taxon>rosids</taxon>
        <taxon>fabids</taxon>
        <taxon>Rosales</taxon>
        <taxon>Cannabaceae</taxon>
        <taxon>Trema</taxon>
    </lineage>
</organism>
<name>A0A2P5EY86_TREOI</name>
<dbReference type="InParanoid" id="A0A2P5EY86"/>
<comment type="caution">
    <text evidence="1">The sequence shown here is derived from an EMBL/GenBank/DDBJ whole genome shotgun (WGS) entry which is preliminary data.</text>
</comment>
<sequence>MRLVSGSLTRHISSMSSGRNMCILLFLIDSSSSKSFLLCFFQNLSFTPYEKQSTPVSSAPHISLYPLPSSLALDLLLLLESPNSSPVSAPTLQPPALPYKLRHLIEIPLPSSSSSDPPLWFFFLNFWLTLLTSRLDTLNASKS</sequence>
<reference evidence="2" key="1">
    <citation type="submission" date="2016-06" db="EMBL/GenBank/DDBJ databases">
        <title>Parallel loss of symbiosis genes in relatives of nitrogen-fixing non-legume Parasponia.</title>
        <authorList>
            <person name="Van Velzen R."/>
            <person name="Holmer R."/>
            <person name="Bu F."/>
            <person name="Rutten L."/>
            <person name="Van Zeijl A."/>
            <person name="Liu W."/>
            <person name="Santuari L."/>
            <person name="Cao Q."/>
            <person name="Sharma T."/>
            <person name="Shen D."/>
            <person name="Roswanjaya Y."/>
            <person name="Wardhani T."/>
            <person name="Kalhor M.S."/>
            <person name="Jansen J."/>
            <person name="Van den Hoogen J."/>
            <person name="Gungor B."/>
            <person name="Hartog M."/>
            <person name="Hontelez J."/>
            <person name="Verver J."/>
            <person name="Yang W.-C."/>
            <person name="Schijlen E."/>
            <person name="Repin R."/>
            <person name="Schilthuizen M."/>
            <person name="Schranz E."/>
            <person name="Heidstra R."/>
            <person name="Miyata K."/>
            <person name="Fedorova E."/>
            <person name="Kohlen W."/>
            <person name="Bisseling T."/>
            <person name="Smit S."/>
            <person name="Geurts R."/>
        </authorList>
    </citation>
    <scope>NUCLEOTIDE SEQUENCE [LARGE SCALE GENOMIC DNA]</scope>
    <source>
        <strain evidence="2">cv. RG33-2</strain>
    </source>
</reference>
<protein>
    <submittedName>
        <fullName evidence="1">Uncharacterized protein</fullName>
    </submittedName>
</protein>